<sequence length="76" mass="8617">MSIENAGYSAGGGLVGVILSYLGFKQRLDRMQAEIDNKVPNSTFNATIEFIKEQHKSMDKKLDIIIEHSARKRENY</sequence>
<accession>A0A2M7K8A7</accession>
<dbReference type="AlphaFoldDB" id="A0A2M7K8A7"/>
<proteinExistence type="predicted"/>
<organism evidence="2 3">
    <name type="scientific">Candidatus Infernicultor aquiphilus</name>
    <dbReference type="NCBI Taxonomy" id="1805029"/>
    <lineage>
        <taxon>Bacteria</taxon>
        <taxon>Pseudomonadati</taxon>
        <taxon>Atribacterota</taxon>
        <taxon>Candidatus Phoenicimicrobiia</taxon>
        <taxon>Candidatus Pheonicimicrobiales</taxon>
        <taxon>Candidatus Phoenicimicrobiaceae</taxon>
        <taxon>Candidatus Infernicultor</taxon>
    </lineage>
</organism>
<name>A0A2M7K8A7_9BACT</name>
<evidence type="ECO:0000313" key="2">
    <source>
        <dbReference type="EMBL" id="PIX34364.1"/>
    </source>
</evidence>
<protein>
    <submittedName>
        <fullName evidence="2">Uncharacterized protein</fullName>
    </submittedName>
</protein>
<evidence type="ECO:0000256" key="1">
    <source>
        <dbReference type="SAM" id="Phobius"/>
    </source>
</evidence>
<keyword evidence="1" id="KW-1133">Transmembrane helix</keyword>
<dbReference type="EMBL" id="PFIP01000080">
    <property type="protein sequence ID" value="PIX34364.1"/>
    <property type="molecule type" value="Genomic_DNA"/>
</dbReference>
<gene>
    <name evidence="2" type="ORF">COZ58_04225</name>
</gene>
<keyword evidence="1" id="KW-0472">Membrane</keyword>
<feature type="transmembrane region" description="Helical" evidence="1">
    <location>
        <begin position="6"/>
        <end position="24"/>
    </location>
</feature>
<dbReference type="Proteomes" id="UP000231493">
    <property type="component" value="Unassembled WGS sequence"/>
</dbReference>
<keyword evidence="1" id="KW-0812">Transmembrane</keyword>
<evidence type="ECO:0000313" key="3">
    <source>
        <dbReference type="Proteomes" id="UP000231493"/>
    </source>
</evidence>
<comment type="caution">
    <text evidence="2">The sequence shown here is derived from an EMBL/GenBank/DDBJ whole genome shotgun (WGS) entry which is preliminary data.</text>
</comment>
<reference evidence="3" key="1">
    <citation type="submission" date="2017-09" db="EMBL/GenBank/DDBJ databases">
        <title>Depth-based differentiation of microbial function through sediment-hosted aquifers and enrichment of novel symbionts in the deep terrestrial subsurface.</title>
        <authorList>
            <person name="Probst A.J."/>
            <person name="Ladd B."/>
            <person name="Jarett J.K."/>
            <person name="Geller-Mcgrath D.E."/>
            <person name="Sieber C.M."/>
            <person name="Emerson J.B."/>
            <person name="Anantharaman K."/>
            <person name="Thomas B.C."/>
            <person name="Malmstrom R."/>
            <person name="Stieglmeier M."/>
            <person name="Klingl A."/>
            <person name="Woyke T."/>
            <person name="Ryan C.M."/>
            <person name="Banfield J.F."/>
        </authorList>
    </citation>
    <scope>NUCLEOTIDE SEQUENCE [LARGE SCALE GENOMIC DNA]</scope>
</reference>